<evidence type="ECO:0000313" key="3">
    <source>
        <dbReference type="Proteomes" id="UP000552644"/>
    </source>
</evidence>
<accession>A0A7W7QNX6</accession>
<dbReference type="SUPFAM" id="SSF47413">
    <property type="entry name" value="lambda repressor-like DNA-binding domains"/>
    <property type="match status" value="1"/>
</dbReference>
<keyword evidence="3" id="KW-1185">Reference proteome</keyword>
<evidence type="ECO:0000313" key="2">
    <source>
        <dbReference type="EMBL" id="MBB4917015.1"/>
    </source>
</evidence>
<dbReference type="Proteomes" id="UP000552644">
    <property type="component" value="Unassembled WGS sequence"/>
</dbReference>
<dbReference type="RefSeq" id="WP_184716947.1">
    <property type="nucleotide sequence ID" value="NZ_JACHJP010000004.1"/>
</dbReference>
<sequence>MSHSPTLRRRRLSALLVQLREASGLTVEEATRRLEWSRGRLTHMERNKWTRPDVGNMNALLNVYGVTDPQMRETVLTLARQSRTKGWWSEYAEVFRGSLPGFEAEASEILAYAALRIPGLLQTPDYMAAVMRTGTLDEQKIQRRIEGRIARQKILHREQPLVLQVLIDQAALNKVVGGPKVMSDQLRHIVALSEQPTITVHVIPDTVGAHAGLDGEFSILRFPEDPSLVYLEAATSDLYLEEDKEVQAYTLIFDQVREVALPPHESVAFLVDLAHRFDE</sequence>
<comment type="caution">
    <text evidence="2">The sequence shown here is derived from an EMBL/GenBank/DDBJ whole genome shotgun (WGS) entry which is preliminary data.</text>
</comment>
<protein>
    <submittedName>
        <fullName evidence="2">Transcriptional regulator with XRE-family HTH domain</fullName>
    </submittedName>
</protein>
<gene>
    <name evidence="2" type="ORF">FHS44_004123</name>
</gene>
<dbReference type="Pfam" id="PF19054">
    <property type="entry name" value="DUF5753"/>
    <property type="match status" value="1"/>
</dbReference>
<dbReference type="InterPro" id="IPR010982">
    <property type="entry name" value="Lambda_DNA-bd_dom_sf"/>
</dbReference>
<dbReference type="InterPro" id="IPR001387">
    <property type="entry name" value="Cro/C1-type_HTH"/>
</dbReference>
<dbReference type="CDD" id="cd00093">
    <property type="entry name" value="HTH_XRE"/>
    <property type="match status" value="1"/>
</dbReference>
<dbReference type="PROSITE" id="PS50943">
    <property type="entry name" value="HTH_CROC1"/>
    <property type="match status" value="1"/>
</dbReference>
<evidence type="ECO:0000259" key="1">
    <source>
        <dbReference type="PROSITE" id="PS50943"/>
    </source>
</evidence>
<organism evidence="2 3">
    <name type="scientific">Streptosporangium saharense</name>
    <dbReference type="NCBI Taxonomy" id="1706840"/>
    <lineage>
        <taxon>Bacteria</taxon>
        <taxon>Bacillati</taxon>
        <taxon>Actinomycetota</taxon>
        <taxon>Actinomycetes</taxon>
        <taxon>Streptosporangiales</taxon>
        <taxon>Streptosporangiaceae</taxon>
        <taxon>Streptosporangium</taxon>
    </lineage>
</organism>
<dbReference type="Pfam" id="PF13560">
    <property type="entry name" value="HTH_31"/>
    <property type="match status" value="1"/>
</dbReference>
<dbReference type="AlphaFoldDB" id="A0A7W7QNX6"/>
<feature type="domain" description="HTH cro/C1-type" evidence="1">
    <location>
        <begin position="16"/>
        <end position="71"/>
    </location>
</feature>
<dbReference type="Gene3D" id="1.10.260.40">
    <property type="entry name" value="lambda repressor-like DNA-binding domains"/>
    <property type="match status" value="1"/>
</dbReference>
<reference evidence="2 3" key="1">
    <citation type="submission" date="2020-08" db="EMBL/GenBank/DDBJ databases">
        <title>Genomic Encyclopedia of Type Strains, Phase III (KMG-III): the genomes of soil and plant-associated and newly described type strains.</title>
        <authorList>
            <person name="Whitman W."/>
        </authorList>
    </citation>
    <scope>NUCLEOTIDE SEQUENCE [LARGE SCALE GENOMIC DNA]</scope>
    <source>
        <strain evidence="2 3">CECT 8840</strain>
    </source>
</reference>
<proteinExistence type="predicted"/>
<dbReference type="EMBL" id="JACHJP010000004">
    <property type="protein sequence ID" value="MBB4917015.1"/>
    <property type="molecule type" value="Genomic_DNA"/>
</dbReference>
<dbReference type="SMART" id="SM00530">
    <property type="entry name" value="HTH_XRE"/>
    <property type="match status" value="1"/>
</dbReference>
<name>A0A7W7QNX6_9ACTN</name>
<dbReference type="GO" id="GO:0003677">
    <property type="term" value="F:DNA binding"/>
    <property type="evidence" value="ECO:0007669"/>
    <property type="project" value="InterPro"/>
</dbReference>
<dbReference type="InterPro" id="IPR043917">
    <property type="entry name" value="DUF5753"/>
</dbReference>